<proteinExistence type="predicted"/>
<reference evidence="1" key="2">
    <citation type="submission" date="2025-03" db="EMBL/GenBank/DDBJ databases">
        <authorList>
            <consortium name="ELIXIR-Norway"/>
            <consortium name="Elixir Norway"/>
        </authorList>
    </citation>
    <scope>NUCLEOTIDE SEQUENCE</scope>
</reference>
<name>A0AC59YTK5_RANTA</name>
<accession>A0AC59YTK5</accession>
<organism evidence="1 2">
    <name type="scientific">Rangifer tarandus platyrhynchus</name>
    <name type="common">Svalbard reindeer</name>
    <dbReference type="NCBI Taxonomy" id="3082113"/>
    <lineage>
        <taxon>Eukaryota</taxon>
        <taxon>Metazoa</taxon>
        <taxon>Chordata</taxon>
        <taxon>Craniata</taxon>
        <taxon>Vertebrata</taxon>
        <taxon>Euteleostomi</taxon>
        <taxon>Mammalia</taxon>
        <taxon>Eutheria</taxon>
        <taxon>Laurasiatheria</taxon>
        <taxon>Artiodactyla</taxon>
        <taxon>Ruminantia</taxon>
        <taxon>Pecora</taxon>
        <taxon>Cervidae</taxon>
        <taxon>Odocoileinae</taxon>
        <taxon>Rangifer</taxon>
    </lineage>
</organism>
<sequence>MEALQQECGLEVAGWMIPQVWCRIFGSVQLLRSYQKILRNCRGTLRGPVREEGRNVEAGRLLSPQALATLLGWGADKEVRRGPTQTSQFGTRIILIPNFVMNLLDG</sequence>
<dbReference type="Proteomes" id="UP001162501">
    <property type="component" value="Chromosome 20"/>
</dbReference>
<evidence type="ECO:0000313" key="1">
    <source>
        <dbReference type="EMBL" id="CAM9969105.1"/>
    </source>
</evidence>
<evidence type="ECO:0000313" key="2">
    <source>
        <dbReference type="Proteomes" id="UP001162501"/>
    </source>
</evidence>
<dbReference type="EMBL" id="OX596104">
    <property type="protein sequence ID" value="CAM9969105.1"/>
    <property type="molecule type" value="Genomic_DNA"/>
</dbReference>
<gene>
    <name evidence="1" type="ORF">MRATA1EN22A_LOCUS10077</name>
</gene>
<protein>
    <submittedName>
        <fullName evidence="1">Uncharacterized protein</fullName>
    </submittedName>
</protein>
<reference evidence="1" key="1">
    <citation type="submission" date="2023-05" db="EMBL/GenBank/DDBJ databases">
        <authorList>
            <consortium name="ELIXIR-Norway"/>
        </authorList>
    </citation>
    <scope>NUCLEOTIDE SEQUENCE</scope>
</reference>